<comment type="caution">
    <text evidence="1">The sequence shown here is derived from an EMBL/GenBank/DDBJ whole genome shotgun (WGS) entry which is preliminary data.</text>
</comment>
<keyword evidence="2" id="KW-1185">Reference proteome</keyword>
<sequence>MDYINSDENSIDIINKMKSNNYTYFQTTIQKLHFKLSNSIQGKYFNSIYISEFINFLKCHLFNYEISSEIEKRFNLLNIHMLYMIFVIKYYMFSNLKEEDVIKKKYVQKIKEFLSIFVKEYNSSYEIYYLD</sequence>
<name>A0A1Y1VXR7_9FUNG</name>
<gene>
    <name evidence="1" type="ORF">BCR32DRAFT_250568</name>
</gene>
<accession>A0A1Y1VXR7</accession>
<dbReference type="Proteomes" id="UP000193944">
    <property type="component" value="Unassembled WGS sequence"/>
</dbReference>
<reference evidence="1 2" key="2">
    <citation type="submission" date="2016-08" db="EMBL/GenBank/DDBJ databases">
        <title>Pervasive Adenine N6-methylation of Active Genes in Fungi.</title>
        <authorList>
            <consortium name="DOE Joint Genome Institute"/>
            <person name="Mondo S.J."/>
            <person name="Dannebaum R.O."/>
            <person name="Kuo R.C."/>
            <person name="Labutti K."/>
            <person name="Haridas S."/>
            <person name="Kuo A."/>
            <person name="Salamov A."/>
            <person name="Ahrendt S.R."/>
            <person name="Lipzen A."/>
            <person name="Sullivan W."/>
            <person name="Andreopoulos W.B."/>
            <person name="Clum A."/>
            <person name="Lindquist E."/>
            <person name="Daum C."/>
            <person name="Ramamoorthy G.K."/>
            <person name="Gryganskyi A."/>
            <person name="Culley D."/>
            <person name="Magnuson J.K."/>
            <person name="James T.Y."/>
            <person name="O'Malley M.A."/>
            <person name="Stajich J.E."/>
            <person name="Spatafora J.W."/>
            <person name="Visel A."/>
            <person name="Grigoriev I.V."/>
        </authorList>
    </citation>
    <scope>NUCLEOTIDE SEQUENCE [LARGE SCALE GENOMIC DNA]</scope>
    <source>
        <strain evidence="1 2">S4</strain>
    </source>
</reference>
<protein>
    <submittedName>
        <fullName evidence="1">Uncharacterized protein</fullName>
    </submittedName>
</protein>
<dbReference type="AlphaFoldDB" id="A0A1Y1VXR7"/>
<proteinExistence type="predicted"/>
<organism evidence="1 2">
    <name type="scientific">Anaeromyces robustus</name>
    <dbReference type="NCBI Taxonomy" id="1754192"/>
    <lineage>
        <taxon>Eukaryota</taxon>
        <taxon>Fungi</taxon>
        <taxon>Fungi incertae sedis</taxon>
        <taxon>Chytridiomycota</taxon>
        <taxon>Chytridiomycota incertae sedis</taxon>
        <taxon>Neocallimastigomycetes</taxon>
        <taxon>Neocallimastigales</taxon>
        <taxon>Neocallimastigaceae</taxon>
        <taxon>Anaeromyces</taxon>
    </lineage>
</organism>
<dbReference type="OrthoDB" id="10503486at2759"/>
<evidence type="ECO:0000313" key="1">
    <source>
        <dbReference type="EMBL" id="ORX65993.1"/>
    </source>
</evidence>
<dbReference type="EMBL" id="MCFG01000451">
    <property type="protein sequence ID" value="ORX65993.1"/>
    <property type="molecule type" value="Genomic_DNA"/>
</dbReference>
<evidence type="ECO:0000313" key="2">
    <source>
        <dbReference type="Proteomes" id="UP000193944"/>
    </source>
</evidence>
<reference evidence="1 2" key="1">
    <citation type="submission" date="2016-08" db="EMBL/GenBank/DDBJ databases">
        <title>A Parts List for Fungal Cellulosomes Revealed by Comparative Genomics.</title>
        <authorList>
            <consortium name="DOE Joint Genome Institute"/>
            <person name="Haitjema C.H."/>
            <person name="Gilmore S.P."/>
            <person name="Henske J.K."/>
            <person name="Solomon K.V."/>
            <person name="De Groot R."/>
            <person name="Kuo A."/>
            <person name="Mondo S.J."/>
            <person name="Salamov A.A."/>
            <person name="Labutti K."/>
            <person name="Zhao Z."/>
            <person name="Chiniquy J."/>
            <person name="Barry K."/>
            <person name="Brewer H.M."/>
            <person name="Purvine S.O."/>
            <person name="Wright A.T."/>
            <person name="Boxma B."/>
            <person name="Van Alen T."/>
            <person name="Hackstein J.H."/>
            <person name="Baker S.E."/>
            <person name="Grigoriev I.V."/>
            <person name="O'Malley M.A."/>
        </authorList>
    </citation>
    <scope>NUCLEOTIDE SEQUENCE [LARGE SCALE GENOMIC DNA]</scope>
    <source>
        <strain evidence="1 2">S4</strain>
    </source>
</reference>